<dbReference type="GO" id="GO:0006508">
    <property type="term" value="P:proteolysis"/>
    <property type="evidence" value="ECO:0007669"/>
    <property type="project" value="UniProtKB-KW"/>
</dbReference>
<keyword evidence="4" id="KW-1185">Reference proteome</keyword>
<proteinExistence type="predicted"/>
<evidence type="ECO:0000313" key="3">
    <source>
        <dbReference type="EMBL" id="SPJ28380.1"/>
    </source>
</evidence>
<dbReference type="PANTHER" id="PTHR12788">
    <property type="entry name" value="PROTEIN-TYROSINE SULFOTRANSFERASE 2"/>
    <property type="match status" value="1"/>
</dbReference>
<evidence type="ECO:0000256" key="1">
    <source>
        <dbReference type="ARBA" id="ARBA00022679"/>
    </source>
</evidence>
<dbReference type="Pfam" id="PF13469">
    <property type="entry name" value="Sulfotransfer_3"/>
    <property type="match status" value="1"/>
</dbReference>
<dbReference type="EC" id="3.4.-.-" evidence="3"/>
<dbReference type="Pfam" id="PF13432">
    <property type="entry name" value="TPR_16"/>
    <property type="match status" value="1"/>
</dbReference>
<dbReference type="InterPro" id="IPR011990">
    <property type="entry name" value="TPR-like_helical_dom_sf"/>
</dbReference>
<gene>
    <name evidence="3" type="primary">bepA_3</name>
    <name evidence="3" type="ORF">TRM7615_01879</name>
</gene>
<dbReference type="SUPFAM" id="SSF52540">
    <property type="entry name" value="P-loop containing nucleoside triphosphate hydrolases"/>
    <property type="match status" value="1"/>
</dbReference>
<evidence type="ECO:0000313" key="4">
    <source>
        <dbReference type="Proteomes" id="UP000244898"/>
    </source>
</evidence>
<keyword evidence="1" id="KW-0808">Transferase</keyword>
<dbReference type="PANTHER" id="PTHR12788:SF10">
    <property type="entry name" value="PROTEIN-TYROSINE SULFOTRANSFERASE"/>
    <property type="match status" value="1"/>
</dbReference>
<dbReference type="Gene3D" id="1.25.40.10">
    <property type="entry name" value="Tetratricopeptide repeat domain"/>
    <property type="match status" value="3"/>
</dbReference>
<dbReference type="SMART" id="SM00028">
    <property type="entry name" value="TPR"/>
    <property type="match status" value="5"/>
</dbReference>
<keyword evidence="2" id="KW-0802">TPR repeat</keyword>
<reference evidence="4" key="1">
    <citation type="submission" date="2018-03" db="EMBL/GenBank/DDBJ databases">
        <authorList>
            <person name="Rodrigo-Torres L."/>
            <person name="Arahal R. D."/>
            <person name="Lucena T."/>
        </authorList>
    </citation>
    <scope>NUCLEOTIDE SEQUENCE [LARGE SCALE GENOMIC DNA]</scope>
    <source>
        <strain evidence="4">CECT 7615</strain>
    </source>
</reference>
<dbReference type="AlphaFoldDB" id="A0A2R8C7G7"/>
<dbReference type="Pfam" id="PF14559">
    <property type="entry name" value="TPR_19"/>
    <property type="match status" value="1"/>
</dbReference>
<dbReference type="PROSITE" id="PS50005">
    <property type="entry name" value="TPR"/>
    <property type="match status" value="3"/>
</dbReference>
<feature type="repeat" description="TPR" evidence="2">
    <location>
        <begin position="207"/>
        <end position="240"/>
    </location>
</feature>
<protein>
    <submittedName>
        <fullName evidence="3">Beta-barrel assembly-enhancing protease</fullName>
        <ecNumber evidence="3">3.4.-.-</ecNumber>
    </submittedName>
</protein>
<dbReference type="InterPro" id="IPR019734">
    <property type="entry name" value="TPR_rpt"/>
</dbReference>
<evidence type="ECO:0000256" key="2">
    <source>
        <dbReference type="PROSITE-ProRule" id="PRU00339"/>
    </source>
</evidence>
<keyword evidence="3" id="KW-0645">Protease</keyword>
<dbReference type="SUPFAM" id="SSF48452">
    <property type="entry name" value="TPR-like"/>
    <property type="match status" value="1"/>
</dbReference>
<dbReference type="GO" id="GO:0008233">
    <property type="term" value="F:peptidase activity"/>
    <property type="evidence" value="ECO:0007669"/>
    <property type="project" value="UniProtKB-KW"/>
</dbReference>
<sequence length="581" mass="64476">MSLQNELNRLFSMVSQGKSKKALAQAKAAIRRYGQHPALFHVSALAQCAAGKQREAIPNFQKALKLDPDFHDAAKAYATALIKLGQAKQAASVLRRASEALPDDPAIAKLTALTKFSERQLDAASEAATHFLQLQPDDVQGYLLRADILEAGNHLKEAAEDVMHAIAKVPNDPELWIRLSMLNAERGEHDAALQTAEQAVSIAPDYPRAIMQQANLLLGAGFRSEAIQGYRRALTLNPGEPETIDQLAKLQTSEENAGLESSVANLFKSAKGRNRAILGFALTAIAEQKGDNAAAQSYLSTANREMAKLTPYSRKSEQTVNDKIMGRYADVKPPEQSESHKGPCPIFILGLPRSGTTLIETILGNHPDISPLGERDSCDLLYPVIDGNLVFDKTAADEFVRRDRAELSEEAKGSKFYTDKMPENHRMIGFLKTAYPDCRIIHVKRDPRDTALSMWRARFADGALAYTYDFSDMAHRFNLYAEMMQMWQRLYPNEIHVVHYEDVVSDPVSVSKRLADLCDVTWLDAMAHPETSANTVRTLTAYQLRQPVHSRSVGKWPGKEDLLKPFLDGLDPKFWPELAAV</sequence>
<name>A0A2R8C7G7_9RHOB</name>
<dbReference type="Gene3D" id="3.40.50.300">
    <property type="entry name" value="P-loop containing nucleotide triphosphate hydrolases"/>
    <property type="match status" value="1"/>
</dbReference>
<feature type="repeat" description="TPR" evidence="2">
    <location>
        <begin position="173"/>
        <end position="206"/>
    </location>
</feature>
<dbReference type="OrthoDB" id="9800698at2"/>
<feature type="repeat" description="TPR" evidence="2">
    <location>
        <begin position="37"/>
        <end position="70"/>
    </location>
</feature>
<dbReference type="EMBL" id="ONZG01000004">
    <property type="protein sequence ID" value="SPJ28380.1"/>
    <property type="molecule type" value="Genomic_DNA"/>
</dbReference>
<organism evidence="3 4">
    <name type="scientific">Falsiruegeria mediterranea M17</name>
    <dbReference type="NCBI Taxonomy" id="1200281"/>
    <lineage>
        <taxon>Bacteria</taxon>
        <taxon>Pseudomonadati</taxon>
        <taxon>Pseudomonadota</taxon>
        <taxon>Alphaproteobacteria</taxon>
        <taxon>Rhodobacterales</taxon>
        <taxon>Roseobacteraceae</taxon>
        <taxon>Falsiruegeria</taxon>
    </lineage>
</organism>
<dbReference type="RefSeq" id="WP_108786767.1">
    <property type="nucleotide sequence ID" value="NZ_ONZG01000004.1"/>
</dbReference>
<dbReference type="GO" id="GO:0008476">
    <property type="term" value="F:protein-tyrosine sulfotransferase activity"/>
    <property type="evidence" value="ECO:0007669"/>
    <property type="project" value="InterPro"/>
</dbReference>
<dbReference type="InterPro" id="IPR027417">
    <property type="entry name" value="P-loop_NTPase"/>
</dbReference>
<dbReference type="InterPro" id="IPR026634">
    <property type="entry name" value="TPST-like"/>
</dbReference>
<dbReference type="Proteomes" id="UP000244898">
    <property type="component" value="Unassembled WGS sequence"/>
</dbReference>
<accession>A0A2R8C7G7</accession>
<keyword evidence="3" id="KW-0378">Hydrolase</keyword>